<feature type="compositionally biased region" description="Low complexity" evidence="1">
    <location>
        <begin position="128"/>
        <end position="144"/>
    </location>
</feature>
<keyword evidence="3" id="KW-1185">Reference proteome</keyword>
<dbReference type="Proteomes" id="UP001162156">
    <property type="component" value="Unassembled WGS sequence"/>
</dbReference>
<accession>A0AAV8WYM3</accession>
<evidence type="ECO:0000313" key="2">
    <source>
        <dbReference type="EMBL" id="KAJ8931577.1"/>
    </source>
</evidence>
<evidence type="ECO:0000313" key="3">
    <source>
        <dbReference type="Proteomes" id="UP001162156"/>
    </source>
</evidence>
<name>A0AAV8WYM3_9CUCU</name>
<dbReference type="AlphaFoldDB" id="A0AAV8WYM3"/>
<reference evidence="2" key="1">
    <citation type="journal article" date="2023" name="Insect Mol. Biol.">
        <title>Genome sequencing provides insights into the evolution of gene families encoding plant cell wall-degrading enzymes in longhorned beetles.</title>
        <authorList>
            <person name="Shin N.R."/>
            <person name="Okamura Y."/>
            <person name="Kirsch R."/>
            <person name="Pauchet Y."/>
        </authorList>
    </citation>
    <scope>NUCLEOTIDE SEQUENCE</scope>
    <source>
        <strain evidence="2">RBIC_L_NR</strain>
    </source>
</reference>
<organism evidence="2 3">
    <name type="scientific">Rhamnusium bicolor</name>
    <dbReference type="NCBI Taxonomy" id="1586634"/>
    <lineage>
        <taxon>Eukaryota</taxon>
        <taxon>Metazoa</taxon>
        <taxon>Ecdysozoa</taxon>
        <taxon>Arthropoda</taxon>
        <taxon>Hexapoda</taxon>
        <taxon>Insecta</taxon>
        <taxon>Pterygota</taxon>
        <taxon>Neoptera</taxon>
        <taxon>Endopterygota</taxon>
        <taxon>Coleoptera</taxon>
        <taxon>Polyphaga</taxon>
        <taxon>Cucujiformia</taxon>
        <taxon>Chrysomeloidea</taxon>
        <taxon>Cerambycidae</taxon>
        <taxon>Lepturinae</taxon>
        <taxon>Rhagiini</taxon>
        <taxon>Rhamnusium</taxon>
    </lineage>
</organism>
<protein>
    <submittedName>
        <fullName evidence="2">Uncharacterized protein</fullName>
    </submittedName>
</protein>
<sequence>MATTPSTLIIMLEDKINFSMKMALVVMKQIFRYGVKEIVQKDDKIFIALTYSPKSSTLLRKFGNLPIKYIRTKLKTDEELMVFEKAVKRYHFDLNDIDEQDQIEGGGERLEIQEPTRKRKRMSPKTISALPSPSCSSSDSSHLFPSAYQHDEDFIESQRF</sequence>
<gene>
    <name evidence="2" type="ORF">NQ314_015489</name>
</gene>
<dbReference type="EMBL" id="JANEYF010004290">
    <property type="protein sequence ID" value="KAJ8931577.1"/>
    <property type="molecule type" value="Genomic_DNA"/>
</dbReference>
<evidence type="ECO:0000256" key="1">
    <source>
        <dbReference type="SAM" id="MobiDB-lite"/>
    </source>
</evidence>
<comment type="caution">
    <text evidence="2">The sequence shown here is derived from an EMBL/GenBank/DDBJ whole genome shotgun (WGS) entry which is preliminary data.</text>
</comment>
<feature type="region of interest" description="Disordered" evidence="1">
    <location>
        <begin position="115"/>
        <end position="144"/>
    </location>
</feature>
<proteinExistence type="predicted"/>